<evidence type="ECO:0000313" key="3">
    <source>
        <dbReference type="EMBL" id="UQS21777.1"/>
    </source>
</evidence>
<dbReference type="SMART" id="SM00331">
    <property type="entry name" value="PP2C_SIG"/>
    <property type="match status" value="1"/>
</dbReference>
<evidence type="ECO:0000256" key="1">
    <source>
        <dbReference type="ARBA" id="ARBA00022801"/>
    </source>
</evidence>
<dbReference type="InterPro" id="IPR052016">
    <property type="entry name" value="Bact_Sigma-Reg"/>
</dbReference>
<dbReference type="Proteomes" id="UP000830158">
    <property type="component" value="Chromosome"/>
</dbReference>
<dbReference type="EMBL" id="CP091196">
    <property type="protein sequence ID" value="UQS21777.1"/>
    <property type="molecule type" value="Genomic_DNA"/>
</dbReference>
<protein>
    <submittedName>
        <fullName evidence="3">Serine/threonine-protein phosphatase</fullName>
    </submittedName>
</protein>
<name>A0ABY4NMW6_9PSEU</name>
<dbReference type="Pfam" id="PF07228">
    <property type="entry name" value="SpoIIE"/>
    <property type="match status" value="1"/>
</dbReference>
<sequence length="396" mass="42901">MSDEPSGLAAVLTAAERASPVKSVDVVAGYLEERFAASDVSFLLVDLLGRELVRFTTHGKSLRGEDAERLDLAGSVYERVLSSQEPHREHRDQWHVVVPVTNRGDPVGLLEMTLPDLDDSALEQIREVALALAYLIVTDRRFTDLYQWGERTTQVSLAAEIQHQLLPTAACCEADQFTVACALVPADNVGGDTYDYALGHDTLNLSITDAVGHDVQSGLVATLLLGALRGARRANQSLADQAAAADQAVREHAKTPYATGQLFRIELADGRADVVNAGHPLPLLLRDGTVRELPLHRDTPFGTGLQEKPREVQSVDLRPGDRLFLLTDGMLEREAASVDLRRLALETAGRHPRAVVQTLTSAVVDAAGGRPKDDACVICLDWHGTTAKGDSDTFVR</sequence>
<reference evidence="3" key="1">
    <citation type="submission" date="2022-01" db="EMBL/GenBank/DDBJ databases">
        <title>PSI-footprinting approach for the identification of protein synthesis inhibitor producers.</title>
        <authorList>
            <person name="Handel F."/>
            <person name="Kulik A."/>
            <person name="Wex K.W."/>
            <person name="Berscheid A."/>
            <person name="Saur J.S."/>
            <person name="Winkler A."/>
            <person name="Wibberg D."/>
            <person name="Kalinowski J."/>
            <person name="Broetz-Oesterhelt H."/>
            <person name="Mast Y."/>
        </authorList>
    </citation>
    <scope>NUCLEOTIDE SEQUENCE</scope>
    <source>
        <strain evidence="3">KNN 49.3e</strain>
    </source>
</reference>
<keyword evidence="1" id="KW-0378">Hydrolase</keyword>
<gene>
    <name evidence="3" type="ORF">L1857_02515</name>
</gene>
<dbReference type="InterPro" id="IPR001932">
    <property type="entry name" value="PPM-type_phosphatase-like_dom"/>
</dbReference>
<proteinExistence type="predicted"/>
<dbReference type="PANTHER" id="PTHR43156">
    <property type="entry name" value="STAGE II SPORULATION PROTEIN E-RELATED"/>
    <property type="match status" value="1"/>
</dbReference>
<feature type="domain" description="PPM-type phosphatase" evidence="2">
    <location>
        <begin position="174"/>
        <end position="382"/>
    </location>
</feature>
<dbReference type="SUPFAM" id="SSF81606">
    <property type="entry name" value="PP2C-like"/>
    <property type="match status" value="1"/>
</dbReference>
<evidence type="ECO:0000313" key="4">
    <source>
        <dbReference type="Proteomes" id="UP000830158"/>
    </source>
</evidence>
<dbReference type="Gene3D" id="3.60.40.10">
    <property type="entry name" value="PPM-type phosphatase domain"/>
    <property type="match status" value="1"/>
</dbReference>
<keyword evidence="4" id="KW-1185">Reference proteome</keyword>
<accession>A0ABY4NMW6</accession>
<organism evidence="3 4">
    <name type="scientific">Amycolatopsis thermalba</name>
    <dbReference type="NCBI Taxonomy" id="944492"/>
    <lineage>
        <taxon>Bacteria</taxon>
        <taxon>Bacillati</taxon>
        <taxon>Actinomycetota</taxon>
        <taxon>Actinomycetes</taxon>
        <taxon>Pseudonocardiales</taxon>
        <taxon>Pseudonocardiaceae</taxon>
        <taxon>Amycolatopsis</taxon>
    </lineage>
</organism>
<evidence type="ECO:0000259" key="2">
    <source>
        <dbReference type="SMART" id="SM00331"/>
    </source>
</evidence>
<dbReference type="RefSeq" id="WP_094003351.1">
    <property type="nucleotide sequence ID" value="NZ_CP091196.1"/>
</dbReference>
<dbReference type="InterPro" id="IPR036457">
    <property type="entry name" value="PPM-type-like_dom_sf"/>
</dbReference>
<dbReference type="PANTHER" id="PTHR43156:SF2">
    <property type="entry name" value="STAGE II SPORULATION PROTEIN E"/>
    <property type="match status" value="1"/>
</dbReference>